<reference evidence="1 2" key="1">
    <citation type="submission" date="2023-11" db="EMBL/GenBank/DDBJ databases">
        <title>Winogradskyella pelagius sp. nov., isolated from coastal sediment.</title>
        <authorList>
            <person name="Li F."/>
        </authorList>
    </citation>
    <scope>NUCLEOTIDE SEQUENCE [LARGE SCALE GENOMIC DNA]</scope>
    <source>
        <strain evidence="1 2">KCTC 23502</strain>
    </source>
</reference>
<accession>A0ABU5EM00</accession>
<sequence>MSYLNRLRYTSFWALDALKGGPVRKNLKDVKTILENPFDDKSRYIRERYLDRLLSHAYQTTPFYKAQKKSHNIEQFPVIDKNTIIQNFSLFQSQNYLNLKNYEVSTSGSTGVPFNVFHNKHKRLRNTADVLYFSNLTGYLVGDSLLFLESWRLMPKANAISSFLKNIDYIDVSKFNIGQVNTLIGKLYKGNTSKVLVGLPSAFETIREYFRNNHINKEKLFNIKSIITVSEYLDKNLKHWLEDFFETNVVSRYSNEEMGILAQQGINTQEDLFDFNWASYHLEILKFDCDEPAEHGEIGRIVITDLFNYCMPLIRYDTGDVGAFDNTKHYKNYKLKKIYGRKMDQVYDTKGAIVSPHLIHTIFYPFFKNIRQYQFVQTGKKDFLIKLNVYDKFQKEDELIQIVKSQFGQNSNIKIKYVNEIPLLASGKRKKVMNTYK</sequence>
<evidence type="ECO:0000313" key="1">
    <source>
        <dbReference type="EMBL" id="MDY2587104.1"/>
    </source>
</evidence>
<keyword evidence="2" id="KW-1185">Reference proteome</keyword>
<dbReference type="EMBL" id="JAXDAE010000006">
    <property type="protein sequence ID" value="MDY2587104.1"/>
    <property type="molecule type" value="Genomic_DNA"/>
</dbReference>
<name>A0ABU5EM00_9FLAO</name>
<comment type="caution">
    <text evidence="1">The sequence shown here is derived from an EMBL/GenBank/DDBJ whole genome shotgun (WGS) entry which is preliminary data.</text>
</comment>
<dbReference type="PANTHER" id="PTHR36932">
    <property type="entry name" value="CAPSULAR POLYSACCHARIDE BIOSYNTHESIS PROTEIN"/>
    <property type="match status" value="1"/>
</dbReference>
<dbReference type="InterPro" id="IPR042099">
    <property type="entry name" value="ANL_N_sf"/>
</dbReference>
<dbReference type="Gene3D" id="3.40.50.12780">
    <property type="entry name" value="N-terminal domain of ligase-like"/>
    <property type="match status" value="1"/>
</dbReference>
<organism evidence="1 2">
    <name type="scientific">Winogradskyella aquimaris</name>
    <dbReference type="NCBI Taxonomy" id="864074"/>
    <lineage>
        <taxon>Bacteria</taxon>
        <taxon>Pseudomonadati</taxon>
        <taxon>Bacteroidota</taxon>
        <taxon>Flavobacteriia</taxon>
        <taxon>Flavobacteriales</taxon>
        <taxon>Flavobacteriaceae</taxon>
        <taxon>Winogradskyella</taxon>
    </lineage>
</organism>
<proteinExistence type="predicted"/>
<dbReference type="Proteomes" id="UP001285855">
    <property type="component" value="Unassembled WGS sequence"/>
</dbReference>
<dbReference type="SUPFAM" id="SSF56801">
    <property type="entry name" value="Acetyl-CoA synthetase-like"/>
    <property type="match status" value="1"/>
</dbReference>
<dbReference type="InterPro" id="IPR053158">
    <property type="entry name" value="CapK_Type1_Caps_Biosynth"/>
</dbReference>
<dbReference type="RefSeq" id="WP_320555477.1">
    <property type="nucleotide sequence ID" value="NZ_JAXDAE010000006.1"/>
</dbReference>
<dbReference type="PANTHER" id="PTHR36932:SF1">
    <property type="entry name" value="CAPSULAR POLYSACCHARIDE BIOSYNTHESIS PROTEIN"/>
    <property type="match status" value="1"/>
</dbReference>
<evidence type="ECO:0000313" key="2">
    <source>
        <dbReference type="Proteomes" id="UP001285855"/>
    </source>
</evidence>
<gene>
    <name evidence="1" type="ORF">SNF14_07110</name>
</gene>
<protein>
    <submittedName>
        <fullName evidence="1">CoF synthetase</fullName>
    </submittedName>
</protein>